<protein>
    <submittedName>
        <fullName evidence="3">Uncharacterized protein DUF2637</fullName>
    </submittedName>
</protein>
<feature type="region of interest" description="Disordered" evidence="1">
    <location>
        <begin position="227"/>
        <end position="249"/>
    </location>
</feature>
<keyword evidence="2" id="KW-0812">Transmembrane</keyword>
<evidence type="ECO:0000313" key="3">
    <source>
        <dbReference type="EMBL" id="TQJ05105.1"/>
    </source>
</evidence>
<dbReference type="EMBL" id="VFML01000001">
    <property type="protein sequence ID" value="TQJ05105.1"/>
    <property type="molecule type" value="Genomic_DNA"/>
</dbReference>
<feature type="transmembrane region" description="Helical" evidence="2">
    <location>
        <begin position="83"/>
        <end position="102"/>
    </location>
</feature>
<dbReference type="InterPro" id="IPR021235">
    <property type="entry name" value="DUF2637"/>
</dbReference>
<comment type="caution">
    <text evidence="3">The sequence shown here is derived from an EMBL/GenBank/DDBJ whole genome shotgun (WGS) entry which is preliminary data.</text>
</comment>
<dbReference type="AlphaFoldDB" id="A0A542DQ79"/>
<keyword evidence="2" id="KW-1133">Transmembrane helix</keyword>
<feature type="compositionally biased region" description="Polar residues" evidence="1">
    <location>
        <begin position="233"/>
        <end position="249"/>
    </location>
</feature>
<organism evidence="3 4">
    <name type="scientific">Amycolatopsis cihanbeyliensis</name>
    <dbReference type="NCBI Taxonomy" id="1128664"/>
    <lineage>
        <taxon>Bacteria</taxon>
        <taxon>Bacillati</taxon>
        <taxon>Actinomycetota</taxon>
        <taxon>Actinomycetes</taxon>
        <taxon>Pseudonocardiales</taxon>
        <taxon>Pseudonocardiaceae</taxon>
        <taxon>Amycolatopsis</taxon>
    </lineage>
</organism>
<keyword evidence="2" id="KW-0472">Membrane</keyword>
<accession>A0A542DQ79</accession>
<feature type="compositionally biased region" description="Polar residues" evidence="1">
    <location>
        <begin position="169"/>
        <end position="182"/>
    </location>
</feature>
<keyword evidence="4" id="KW-1185">Reference proteome</keyword>
<evidence type="ECO:0000313" key="4">
    <source>
        <dbReference type="Proteomes" id="UP000320876"/>
    </source>
</evidence>
<feature type="region of interest" description="Disordered" evidence="1">
    <location>
        <begin position="134"/>
        <end position="190"/>
    </location>
</feature>
<feature type="compositionally biased region" description="Polar residues" evidence="1">
    <location>
        <begin position="147"/>
        <end position="158"/>
    </location>
</feature>
<dbReference type="RefSeq" id="WP_142000683.1">
    <property type="nucleotide sequence ID" value="NZ_VFML01000001.1"/>
</dbReference>
<proteinExistence type="predicted"/>
<gene>
    <name evidence="3" type="ORF">FB471_4928</name>
</gene>
<dbReference type="Proteomes" id="UP000320876">
    <property type="component" value="Unassembled WGS sequence"/>
</dbReference>
<evidence type="ECO:0000256" key="2">
    <source>
        <dbReference type="SAM" id="Phobius"/>
    </source>
</evidence>
<dbReference type="Pfam" id="PF10935">
    <property type="entry name" value="DUF2637"/>
    <property type="match status" value="1"/>
</dbReference>
<dbReference type="OrthoDB" id="4541349at2"/>
<reference evidence="3 4" key="1">
    <citation type="submission" date="2019-06" db="EMBL/GenBank/DDBJ databases">
        <title>Sequencing the genomes of 1000 actinobacteria strains.</title>
        <authorList>
            <person name="Klenk H.-P."/>
        </authorList>
    </citation>
    <scope>NUCLEOTIDE SEQUENCE [LARGE SCALE GENOMIC DNA]</scope>
    <source>
        <strain evidence="3 4">DSM 45679</strain>
    </source>
</reference>
<evidence type="ECO:0000256" key="1">
    <source>
        <dbReference type="SAM" id="MobiDB-lite"/>
    </source>
</evidence>
<feature type="transmembrane region" description="Helical" evidence="2">
    <location>
        <begin position="108"/>
        <end position="127"/>
    </location>
</feature>
<name>A0A542DQ79_AMYCI</name>
<sequence length="249" mass="27061">MTTPAVTSSPRPDRALHLQCACTLLVAVGAAYVSYQHGHDFALRFGADQTTATLWPLIVDGLLTTATIELWKSRRDTTSPWKAWLAFSLGIALSLCANIASAPHLNPLAIAVAATPPLALLLAVELLNHALKRRHDHQPENKKPTIEPQQHPATWNSSPDEEVSALPIQPSSKPGPTTNDNGLYNGGQKALSDPLANEAFRLDAEHRRIHQRPISADALRRNLSIGSRRARTLTHQIRQQHSPAPSTAA</sequence>